<accession>A0AAQ0KBY3</accession>
<dbReference type="EMBL" id="QEPT01000009">
    <property type="protein sequence ID" value="RDE82232.1"/>
    <property type="molecule type" value="Genomic_DNA"/>
</dbReference>
<dbReference type="AlphaFoldDB" id="A0AAQ0KBY3"/>
<name>A0AAQ0KBY3_HAEPA</name>
<dbReference type="Proteomes" id="UP000253823">
    <property type="component" value="Unassembled WGS sequence"/>
</dbReference>
<protein>
    <submittedName>
        <fullName evidence="2">Hydrogenase-2 assembly chaperone</fullName>
    </submittedName>
</protein>
<proteinExistence type="inferred from homology"/>
<comment type="similarity">
    <text evidence="1">Belongs to the HupJ family.</text>
</comment>
<evidence type="ECO:0000256" key="1">
    <source>
        <dbReference type="ARBA" id="ARBA00006532"/>
    </source>
</evidence>
<dbReference type="NCBIfam" id="NF007776">
    <property type="entry name" value="PRK10465.1"/>
    <property type="match status" value="1"/>
</dbReference>
<dbReference type="RefSeq" id="WP_111407000.1">
    <property type="nucleotide sequence ID" value="NZ_QEPT01000009.1"/>
</dbReference>
<dbReference type="InterPro" id="IPR038530">
    <property type="entry name" value="NiFe-hyd_HybE_sf"/>
</dbReference>
<sequence>MYRHEKTPDKKQSFLNVGFANGSEGTSKSSGFTSKNSTALLTSVTGFEENPTEIFLAEMQNIVPEMQDLPFYHKGVECFCPKFVLFEDQWIGTVLTPWMMSVVILPGPQQQWEPRELGDKLTVQLPYKALTFTVSSLENVPQYLSCSLHSPLDPNLTNEQAVQLTQDCLRMILSIPTAQPTFNSDRRNLFKAMIK</sequence>
<dbReference type="Pfam" id="PF11939">
    <property type="entry name" value="NiFe-hyd_HybE"/>
    <property type="match status" value="1"/>
</dbReference>
<dbReference type="Gene3D" id="3.30.1460.40">
    <property type="entry name" value="[NiFe]-hydrogenase assembly chaperone, HybE"/>
    <property type="match status" value="1"/>
</dbReference>
<comment type="caution">
    <text evidence="2">The sequence shown here is derived from an EMBL/GenBank/DDBJ whole genome shotgun (WGS) entry which is preliminary data.</text>
</comment>
<evidence type="ECO:0000313" key="2">
    <source>
        <dbReference type="EMBL" id="RDE82232.1"/>
    </source>
</evidence>
<organism evidence="2 3">
    <name type="scientific">Haemophilus parainfluenzae</name>
    <dbReference type="NCBI Taxonomy" id="729"/>
    <lineage>
        <taxon>Bacteria</taxon>
        <taxon>Pseudomonadati</taxon>
        <taxon>Pseudomonadota</taxon>
        <taxon>Gammaproteobacteria</taxon>
        <taxon>Pasteurellales</taxon>
        <taxon>Pasteurellaceae</taxon>
        <taxon>Haemophilus</taxon>
    </lineage>
</organism>
<gene>
    <name evidence="2" type="ORF">DPV95_09580</name>
</gene>
<evidence type="ECO:0000313" key="3">
    <source>
        <dbReference type="Proteomes" id="UP000253823"/>
    </source>
</evidence>
<dbReference type="InterPro" id="IPR023994">
    <property type="entry name" value="NiFe-hyd_HybE"/>
</dbReference>
<reference evidence="2 3" key="1">
    <citation type="submission" date="2018-05" db="EMBL/GenBank/DDBJ databases">
        <title>Draft Genome Sequences for a Diverse set of 7 Haemophilus Species.</title>
        <authorList>
            <person name="Nichols M."/>
            <person name="Topaz N."/>
            <person name="Wang X."/>
            <person name="Wang X."/>
            <person name="Boxrud D."/>
        </authorList>
    </citation>
    <scope>NUCLEOTIDE SEQUENCE [LARGE SCALE GENOMIC DNA]</scope>
    <source>
        <strain evidence="2 3">C2006002596</strain>
    </source>
</reference>
<dbReference type="NCBIfam" id="TIGR03993">
    <property type="entry name" value="hydrog_HybE"/>
    <property type="match status" value="1"/>
</dbReference>